<evidence type="ECO:0000256" key="1">
    <source>
        <dbReference type="ARBA" id="ARBA00004141"/>
    </source>
</evidence>
<keyword evidence="8" id="KW-1185">Reference proteome</keyword>
<reference evidence="7 8" key="1">
    <citation type="submission" date="2012-09" db="EMBL/GenBank/DDBJ databases">
        <title>Genome Sequence of alkane-degrading Bacterium Alcanivorax venustensis ISO4.</title>
        <authorList>
            <person name="Lai Q."/>
            <person name="Shao Z."/>
        </authorList>
    </citation>
    <scope>NUCLEOTIDE SEQUENCE [LARGE SCALE GENOMIC DNA]</scope>
    <source>
        <strain evidence="7 8">ISO4</strain>
    </source>
</reference>
<sequence>MELDEMKGKKAVDEKFCPDCGEIIKARAEICPKCGIRQMAPPPSVNMAPNGKSKVAAALLAFFLGGFGVHKFYLGQIGQGIIYLLFFWTFIPAIIAFIEFIILITMSDETFNARFGGASNKH</sequence>
<dbReference type="PANTHER" id="PTHR21016">
    <property type="entry name" value="BETA-AMYLOID BINDING PROTEIN-RELATED"/>
    <property type="match status" value="1"/>
</dbReference>
<evidence type="ECO:0000256" key="4">
    <source>
        <dbReference type="ARBA" id="ARBA00023136"/>
    </source>
</evidence>
<comment type="subcellular location">
    <subcellularLocation>
        <location evidence="1">Membrane</location>
        <topology evidence="1">Multi-pass membrane protein</topology>
    </subcellularLocation>
</comment>
<dbReference type="Proteomes" id="UP000644441">
    <property type="component" value="Unassembled WGS sequence"/>
</dbReference>
<accession>A0ABS0AID1</accession>
<dbReference type="Pfam" id="PF05154">
    <property type="entry name" value="TM2"/>
    <property type="match status" value="1"/>
</dbReference>
<comment type="caution">
    <text evidence="7">The sequence shown here is derived from an EMBL/GenBank/DDBJ whole genome shotgun (WGS) entry which is preliminary data.</text>
</comment>
<feature type="transmembrane region" description="Helical" evidence="5">
    <location>
        <begin position="55"/>
        <end position="74"/>
    </location>
</feature>
<evidence type="ECO:0000256" key="3">
    <source>
        <dbReference type="ARBA" id="ARBA00022989"/>
    </source>
</evidence>
<keyword evidence="4 5" id="KW-0472">Membrane</keyword>
<feature type="domain" description="TM2" evidence="6">
    <location>
        <begin position="50"/>
        <end position="101"/>
    </location>
</feature>
<evidence type="ECO:0000313" key="7">
    <source>
        <dbReference type="EMBL" id="MBF5053362.1"/>
    </source>
</evidence>
<evidence type="ECO:0000313" key="8">
    <source>
        <dbReference type="Proteomes" id="UP000644441"/>
    </source>
</evidence>
<dbReference type="InterPro" id="IPR050932">
    <property type="entry name" value="TM2D1-3-like"/>
</dbReference>
<keyword evidence="2 5" id="KW-0812">Transmembrane</keyword>
<keyword evidence="3 5" id="KW-1133">Transmembrane helix</keyword>
<dbReference type="RefSeq" id="WP_228548047.1">
    <property type="nucleotide sequence ID" value="NZ_ARXR01000015.1"/>
</dbReference>
<proteinExistence type="predicted"/>
<evidence type="ECO:0000256" key="5">
    <source>
        <dbReference type="SAM" id="Phobius"/>
    </source>
</evidence>
<dbReference type="InterPro" id="IPR007829">
    <property type="entry name" value="TM2"/>
</dbReference>
<dbReference type="PANTHER" id="PTHR21016:SF25">
    <property type="entry name" value="TM2 DOMAIN-CONTAINING PROTEIN DDB_G0277895-RELATED"/>
    <property type="match status" value="1"/>
</dbReference>
<dbReference type="EMBL" id="ARXR01000015">
    <property type="protein sequence ID" value="MBF5053362.1"/>
    <property type="molecule type" value="Genomic_DNA"/>
</dbReference>
<evidence type="ECO:0000256" key="2">
    <source>
        <dbReference type="ARBA" id="ARBA00022692"/>
    </source>
</evidence>
<organism evidence="7 8">
    <name type="scientific">Alloalcanivorax venustensis ISO4</name>
    <dbReference type="NCBI Taxonomy" id="1177184"/>
    <lineage>
        <taxon>Bacteria</taxon>
        <taxon>Pseudomonadati</taxon>
        <taxon>Pseudomonadota</taxon>
        <taxon>Gammaproteobacteria</taxon>
        <taxon>Oceanospirillales</taxon>
        <taxon>Alcanivoracaceae</taxon>
        <taxon>Alloalcanivorax</taxon>
    </lineage>
</organism>
<feature type="transmembrane region" description="Helical" evidence="5">
    <location>
        <begin position="80"/>
        <end position="104"/>
    </location>
</feature>
<evidence type="ECO:0000259" key="6">
    <source>
        <dbReference type="Pfam" id="PF05154"/>
    </source>
</evidence>
<gene>
    <name evidence="7" type="ORF">ISO4_01964</name>
</gene>
<name>A0ABS0AID1_9GAMM</name>
<protein>
    <recommendedName>
        <fullName evidence="6">TM2 domain-containing protein</fullName>
    </recommendedName>
</protein>